<evidence type="ECO:0000256" key="1">
    <source>
        <dbReference type="SAM" id="MobiDB-lite"/>
    </source>
</evidence>
<feature type="compositionally biased region" description="Polar residues" evidence="1">
    <location>
        <begin position="111"/>
        <end position="129"/>
    </location>
</feature>
<feature type="compositionally biased region" description="Polar residues" evidence="1">
    <location>
        <begin position="169"/>
        <end position="182"/>
    </location>
</feature>
<evidence type="ECO:0000313" key="2">
    <source>
        <dbReference type="EMBL" id="JAT86553.1"/>
    </source>
</evidence>
<feature type="region of interest" description="Disordered" evidence="1">
    <location>
        <begin position="1"/>
        <end position="30"/>
    </location>
</feature>
<proteinExistence type="predicted"/>
<feature type="non-terminal residue" evidence="2">
    <location>
        <position position="1"/>
    </location>
</feature>
<dbReference type="OrthoDB" id="7398970at2759"/>
<accession>A0A1E1WHR1</accession>
<feature type="compositionally biased region" description="Polar residues" evidence="1">
    <location>
        <begin position="83"/>
        <end position="94"/>
    </location>
</feature>
<feature type="compositionally biased region" description="Polar residues" evidence="1">
    <location>
        <begin position="195"/>
        <end position="229"/>
    </location>
</feature>
<feature type="compositionally biased region" description="Polar residues" evidence="1">
    <location>
        <begin position="54"/>
        <end position="68"/>
    </location>
</feature>
<feature type="region of interest" description="Disordered" evidence="1">
    <location>
        <begin position="49"/>
        <end position="255"/>
    </location>
</feature>
<gene>
    <name evidence="2" type="ORF">g.4152</name>
</gene>
<dbReference type="AlphaFoldDB" id="A0A1E1WHR1"/>
<sequence length="255" mass="27828">TTRVSNNDEVLVVKHGKPTRDATGTGPSSSEITMERLIEKMMVDLNADSDDDSSFTLTNATSVRSNTDSDTEREDLGNHDNDTVITSVQSGDSLNDTNVDNNVENNVDNNASTNKPDFASSTPEKSVATNKDDSPKETSQDAQKSETEIGKVPRKERDAHATKAALSEPSITIETPSKTESLLKSPRKEEKLSPKTETQTFLQSEKCSPQKQPSKQSKFVNGRTMSVPNKNKGLMNQRRNTDVADTRVAPADEAI</sequence>
<name>A0A1E1WHR1_PECGO</name>
<feature type="compositionally biased region" description="Low complexity" evidence="1">
    <location>
        <begin position="95"/>
        <end position="110"/>
    </location>
</feature>
<organism evidence="2">
    <name type="scientific">Pectinophora gossypiella</name>
    <name type="common">Cotton pink bollworm</name>
    <name type="synonym">Depressaria gossypiella</name>
    <dbReference type="NCBI Taxonomy" id="13191"/>
    <lineage>
        <taxon>Eukaryota</taxon>
        <taxon>Metazoa</taxon>
        <taxon>Ecdysozoa</taxon>
        <taxon>Arthropoda</taxon>
        <taxon>Hexapoda</taxon>
        <taxon>Insecta</taxon>
        <taxon>Pterygota</taxon>
        <taxon>Neoptera</taxon>
        <taxon>Endopterygota</taxon>
        <taxon>Lepidoptera</taxon>
        <taxon>Glossata</taxon>
        <taxon>Ditrysia</taxon>
        <taxon>Gelechioidea</taxon>
        <taxon>Gelechiidae</taxon>
        <taxon>Apatetrinae</taxon>
        <taxon>Pectinophora</taxon>
    </lineage>
</organism>
<protein>
    <submittedName>
        <fullName evidence="2">Uncharacterized protein</fullName>
    </submittedName>
</protein>
<reference evidence="2" key="1">
    <citation type="submission" date="2015-09" db="EMBL/GenBank/DDBJ databases">
        <title>De novo assembly of Pectinophora gossypiella (Pink Bollworm) gut transcriptome.</title>
        <authorList>
            <person name="Tassone E.E."/>
        </authorList>
    </citation>
    <scope>NUCLEOTIDE SEQUENCE</scope>
</reference>
<feature type="compositionally biased region" description="Basic and acidic residues" evidence="1">
    <location>
        <begin position="130"/>
        <end position="161"/>
    </location>
</feature>
<dbReference type="EMBL" id="GDQN01004501">
    <property type="protein sequence ID" value="JAT86553.1"/>
    <property type="molecule type" value="Transcribed_RNA"/>
</dbReference>